<feature type="domain" description="RNA-binding S4" evidence="6">
    <location>
        <begin position="5"/>
        <end position="63"/>
    </location>
</feature>
<name>A0A7X2ZFP8_9BACL</name>
<dbReference type="InterPro" id="IPR020103">
    <property type="entry name" value="PsdUridine_synth_cat_dom_sf"/>
</dbReference>
<evidence type="ECO:0000256" key="2">
    <source>
        <dbReference type="ARBA" id="ARBA00022884"/>
    </source>
</evidence>
<keyword evidence="3 5" id="KW-0413">Isomerase</keyword>
<evidence type="ECO:0000256" key="4">
    <source>
        <dbReference type="PROSITE-ProRule" id="PRU00182"/>
    </source>
</evidence>
<dbReference type="SUPFAM" id="SSF55174">
    <property type="entry name" value="Alpha-L RNA-binding motif"/>
    <property type="match status" value="1"/>
</dbReference>
<gene>
    <name evidence="7" type="ORF">GNP93_26200</name>
</gene>
<dbReference type="FunFam" id="3.10.290.10:FF:000003">
    <property type="entry name" value="Pseudouridine synthase"/>
    <property type="match status" value="1"/>
</dbReference>
<evidence type="ECO:0000313" key="7">
    <source>
        <dbReference type="EMBL" id="MUG74070.1"/>
    </source>
</evidence>
<evidence type="ECO:0000256" key="3">
    <source>
        <dbReference type="ARBA" id="ARBA00023235"/>
    </source>
</evidence>
<proteinExistence type="inferred from homology"/>
<evidence type="ECO:0000313" key="8">
    <source>
        <dbReference type="Proteomes" id="UP000450917"/>
    </source>
</evidence>
<dbReference type="InterPro" id="IPR018496">
    <property type="entry name" value="PsdUridine_synth_RsuA/RluB_CS"/>
</dbReference>
<dbReference type="SUPFAM" id="SSF55120">
    <property type="entry name" value="Pseudouridine synthase"/>
    <property type="match status" value="1"/>
</dbReference>
<sequence>MKTTIRLDKLLAHSGFGTRSEIKILVKRGAVQVNGKTVKDSGLQVNAERDAIAVDGEPVRYREFVYIMLNKPQGVVSATEDTRDRTVLDLLDDGYVHFELFPVGRLDKDTEGLLLLTNDGKLAHNLLSPRKHVPKTYYARVEGAVDESDREAFRRGVTLDDGYVTMPAELRILSKGEPDAGQLSEIELTIREGKFHQVKRMFLAVNKRVVFLKRMSMGPLALDPDLNTGTYRELTTAELESLQAHAAQPEADQ</sequence>
<dbReference type="InterPro" id="IPR042092">
    <property type="entry name" value="PsdUridine_s_RsuA/RluB/E/F_cat"/>
</dbReference>
<organism evidence="7 8">
    <name type="scientific">Paenibacillus validus</name>
    <dbReference type="NCBI Taxonomy" id="44253"/>
    <lineage>
        <taxon>Bacteria</taxon>
        <taxon>Bacillati</taxon>
        <taxon>Bacillota</taxon>
        <taxon>Bacilli</taxon>
        <taxon>Bacillales</taxon>
        <taxon>Paenibacillaceae</taxon>
        <taxon>Paenibacillus</taxon>
    </lineage>
</organism>
<dbReference type="InterPro" id="IPR002942">
    <property type="entry name" value="S4_RNA-bd"/>
</dbReference>
<evidence type="ECO:0000259" key="6">
    <source>
        <dbReference type="SMART" id="SM00363"/>
    </source>
</evidence>
<dbReference type="SMART" id="SM00363">
    <property type="entry name" value="S4"/>
    <property type="match status" value="1"/>
</dbReference>
<dbReference type="GO" id="GO:0000455">
    <property type="term" value="P:enzyme-directed rRNA pseudouridine synthesis"/>
    <property type="evidence" value="ECO:0007669"/>
    <property type="project" value="UniProtKB-ARBA"/>
</dbReference>
<accession>A0A7X2ZFP8</accession>
<dbReference type="Gene3D" id="3.30.70.1560">
    <property type="entry name" value="Alpha-L RNA-binding motif"/>
    <property type="match status" value="1"/>
</dbReference>
<evidence type="ECO:0000256" key="5">
    <source>
        <dbReference type="RuleBase" id="RU003887"/>
    </source>
</evidence>
<keyword evidence="2 4" id="KW-0694">RNA-binding</keyword>
<dbReference type="CDD" id="cd00165">
    <property type="entry name" value="S4"/>
    <property type="match status" value="1"/>
</dbReference>
<comment type="similarity">
    <text evidence="1 5">Belongs to the pseudouridine synthase RsuA family.</text>
</comment>
<dbReference type="InterPro" id="IPR050343">
    <property type="entry name" value="RsuA_PseudoU_synthase"/>
</dbReference>
<dbReference type="EMBL" id="WNZX01000042">
    <property type="protein sequence ID" value="MUG74070.1"/>
    <property type="molecule type" value="Genomic_DNA"/>
</dbReference>
<dbReference type="PROSITE" id="PS50889">
    <property type="entry name" value="S4"/>
    <property type="match status" value="1"/>
</dbReference>
<dbReference type="PROSITE" id="PS01149">
    <property type="entry name" value="PSI_RSU"/>
    <property type="match status" value="1"/>
</dbReference>
<dbReference type="GO" id="GO:0120159">
    <property type="term" value="F:rRNA pseudouridine synthase activity"/>
    <property type="evidence" value="ECO:0007669"/>
    <property type="project" value="UniProtKB-ARBA"/>
</dbReference>
<dbReference type="Proteomes" id="UP000450917">
    <property type="component" value="Unassembled WGS sequence"/>
</dbReference>
<dbReference type="NCBIfam" id="TIGR00093">
    <property type="entry name" value="pseudouridine synthase"/>
    <property type="match status" value="1"/>
</dbReference>
<evidence type="ECO:0000256" key="1">
    <source>
        <dbReference type="ARBA" id="ARBA00008348"/>
    </source>
</evidence>
<dbReference type="RefSeq" id="WP_155615853.1">
    <property type="nucleotide sequence ID" value="NZ_WNZX01000042.1"/>
</dbReference>
<dbReference type="AlphaFoldDB" id="A0A7X2ZFP8"/>
<dbReference type="GO" id="GO:0003723">
    <property type="term" value="F:RNA binding"/>
    <property type="evidence" value="ECO:0007669"/>
    <property type="project" value="UniProtKB-KW"/>
</dbReference>
<dbReference type="CDD" id="cd02553">
    <property type="entry name" value="PseudoU_synth_RsuA"/>
    <property type="match status" value="1"/>
</dbReference>
<dbReference type="PANTHER" id="PTHR47683">
    <property type="entry name" value="PSEUDOURIDINE SYNTHASE FAMILY PROTEIN-RELATED"/>
    <property type="match status" value="1"/>
</dbReference>
<dbReference type="InterPro" id="IPR020094">
    <property type="entry name" value="TruA/RsuA/RluB/E/F_N"/>
</dbReference>
<dbReference type="InterPro" id="IPR036986">
    <property type="entry name" value="S4_RNA-bd_sf"/>
</dbReference>
<dbReference type="EC" id="5.4.99.-" evidence="5"/>
<dbReference type="InterPro" id="IPR006145">
    <property type="entry name" value="PsdUridine_synth_RsuA/RluA"/>
</dbReference>
<reference evidence="7 8" key="1">
    <citation type="submission" date="2019-11" db="EMBL/GenBank/DDBJ databases">
        <title>Draft genome sequences of five Paenibacillus species of dairy origin.</title>
        <authorList>
            <person name="Olajide A.M."/>
            <person name="Chen S."/>
            <person name="Lapointe G."/>
        </authorList>
    </citation>
    <scope>NUCLEOTIDE SEQUENCE [LARGE SCALE GENOMIC DNA]</scope>
    <source>
        <strain evidence="7 8">2CS3</strain>
    </source>
</reference>
<dbReference type="Gene3D" id="3.10.290.10">
    <property type="entry name" value="RNA-binding S4 domain"/>
    <property type="match status" value="1"/>
</dbReference>
<keyword evidence="8" id="KW-1185">Reference proteome</keyword>
<dbReference type="Pfam" id="PF01479">
    <property type="entry name" value="S4"/>
    <property type="match status" value="1"/>
</dbReference>
<dbReference type="Gene3D" id="3.30.70.580">
    <property type="entry name" value="Pseudouridine synthase I, catalytic domain, N-terminal subdomain"/>
    <property type="match status" value="1"/>
</dbReference>
<dbReference type="FunFam" id="3.30.70.1560:FF:000001">
    <property type="entry name" value="Pseudouridine synthase"/>
    <property type="match status" value="1"/>
</dbReference>
<dbReference type="Pfam" id="PF00849">
    <property type="entry name" value="PseudoU_synth_2"/>
    <property type="match status" value="1"/>
</dbReference>
<dbReference type="PANTHER" id="PTHR47683:SF4">
    <property type="entry name" value="PSEUDOURIDINE SYNTHASE"/>
    <property type="match status" value="1"/>
</dbReference>
<dbReference type="InterPro" id="IPR000748">
    <property type="entry name" value="PsdUridine_synth_RsuA/RluB/E/F"/>
</dbReference>
<dbReference type="GO" id="GO:0005829">
    <property type="term" value="C:cytosol"/>
    <property type="evidence" value="ECO:0007669"/>
    <property type="project" value="UniProtKB-ARBA"/>
</dbReference>
<protein>
    <recommendedName>
        <fullName evidence="5">Pseudouridine synthase</fullName>
        <ecNumber evidence="5">5.4.99.-</ecNumber>
    </recommendedName>
</protein>
<comment type="caution">
    <text evidence="7">The sequence shown here is derived from an EMBL/GenBank/DDBJ whole genome shotgun (WGS) entry which is preliminary data.</text>
</comment>